<proteinExistence type="evidence at transcript level"/>
<dbReference type="HOGENOM" id="CLU_1613243_0_0_1"/>
<reference evidence="1" key="2">
    <citation type="submission" date="2012-06" db="EMBL/GenBank/DDBJ databases">
        <authorList>
            <person name="Yu Y."/>
            <person name="Currie J."/>
            <person name="Lomeli R."/>
            <person name="Angelova A."/>
            <person name="Collura K."/>
            <person name="Wissotski M."/>
            <person name="Campos D."/>
            <person name="Kudrna D."/>
            <person name="Golser W."/>
            <person name="Ashely E."/>
            <person name="Descour A."/>
            <person name="Fernandes J."/>
            <person name="Soderlund C."/>
            <person name="Walbot V."/>
        </authorList>
    </citation>
    <scope>NUCLEOTIDE SEQUENCE</scope>
    <source>
        <strain evidence="1">B73</strain>
    </source>
</reference>
<sequence length="165" mass="17703">MPSHLQTPSQTRHLHRQCRRLHLRFGLHDSRRFGARIAGRAGRTTIPNNPAITISAAAREAGGEVVRLSHGLDVRVPSADLPYQARARAREWEEVRWRISHAIFVVGRGGGGGSPMPSGLRASSELLVAEPPCAAVGCSRDIQASVPTSLEAGSSVCGWDRTTAA</sequence>
<evidence type="ECO:0000313" key="1">
    <source>
        <dbReference type="EMBL" id="ACR38626.1"/>
    </source>
</evidence>
<organism evidence="1">
    <name type="scientific">Zea mays</name>
    <name type="common">Maize</name>
    <dbReference type="NCBI Taxonomy" id="4577"/>
    <lineage>
        <taxon>Eukaryota</taxon>
        <taxon>Viridiplantae</taxon>
        <taxon>Streptophyta</taxon>
        <taxon>Embryophyta</taxon>
        <taxon>Tracheophyta</taxon>
        <taxon>Spermatophyta</taxon>
        <taxon>Magnoliopsida</taxon>
        <taxon>Liliopsida</taxon>
        <taxon>Poales</taxon>
        <taxon>Poaceae</taxon>
        <taxon>PACMAD clade</taxon>
        <taxon>Panicoideae</taxon>
        <taxon>Andropogonodae</taxon>
        <taxon>Andropogoneae</taxon>
        <taxon>Tripsacinae</taxon>
        <taxon>Zea</taxon>
    </lineage>
</organism>
<reference evidence="1" key="1">
    <citation type="journal article" date="2009" name="PLoS Genet.">
        <title>Sequencing, mapping, and analysis of 27,455 maize full-length cDNAs.</title>
        <authorList>
            <person name="Soderlund C."/>
            <person name="Descour A."/>
            <person name="Kudrna D."/>
            <person name="Bomhoff M."/>
            <person name="Boyd L."/>
            <person name="Currie J."/>
            <person name="Angelova A."/>
            <person name="Collura K."/>
            <person name="Wissotski M."/>
            <person name="Ashley E."/>
            <person name="Morrow D."/>
            <person name="Fernandes J."/>
            <person name="Walbot V."/>
            <person name="Yu Y."/>
        </authorList>
    </citation>
    <scope>NUCLEOTIDE SEQUENCE</scope>
    <source>
        <strain evidence="1">B73</strain>
    </source>
</reference>
<dbReference type="EMBL" id="BT088273">
    <property type="protein sequence ID" value="ACR38626.1"/>
    <property type="molecule type" value="mRNA"/>
</dbReference>
<protein>
    <submittedName>
        <fullName evidence="1">Uncharacterized protein</fullName>
    </submittedName>
</protein>
<accession>C4JBS6</accession>
<dbReference type="KEGG" id="zma:100502469"/>
<dbReference type="AlphaFoldDB" id="C4JBS6"/>
<name>C4JBS6_MAIZE</name>